<evidence type="ECO:0000313" key="13">
    <source>
        <dbReference type="EMBL" id="CAD8380485.1"/>
    </source>
</evidence>
<accession>A0A7S0FUF9</accession>
<gene>
    <name evidence="13" type="ORF">MPOL1434_LOCUS11055</name>
</gene>
<dbReference type="GO" id="GO:0006811">
    <property type="term" value="P:monoatomic ion transport"/>
    <property type="evidence" value="ECO:0007669"/>
    <property type="project" value="UniProtKB-KW"/>
</dbReference>
<proteinExistence type="predicted"/>
<evidence type="ECO:0000256" key="2">
    <source>
        <dbReference type="ARBA" id="ARBA00004651"/>
    </source>
</evidence>
<dbReference type="Pfam" id="PF07690">
    <property type="entry name" value="MFS_1"/>
    <property type="match status" value="1"/>
</dbReference>
<reference evidence="13" key="1">
    <citation type="submission" date="2021-01" db="EMBL/GenBank/DDBJ databases">
        <authorList>
            <person name="Corre E."/>
            <person name="Pelletier E."/>
            <person name="Niang G."/>
            <person name="Scheremetjew M."/>
            <person name="Finn R."/>
            <person name="Kale V."/>
            <person name="Holt S."/>
            <person name="Cochrane G."/>
            <person name="Meng A."/>
            <person name="Brown T."/>
            <person name="Cohen L."/>
        </authorList>
    </citation>
    <scope>NUCLEOTIDE SEQUENCE</scope>
    <source>
        <strain evidence="13">CCMP3303</strain>
    </source>
</reference>
<keyword evidence="8" id="KW-0406">Ion transport</keyword>
<name>A0A7S0FUF9_9STRA</name>
<dbReference type="InterPro" id="IPR036259">
    <property type="entry name" value="MFS_trans_sf"/>
</dbReference>
<feature type="transmembrane region" description="Helical" evidence="12">
    <location>
        <begin position="27"/>
        <end position="45"/>
    </location>
</feature>
<dbReference type="EMBL" id="HBEJ01018982">
    <property type="protein sequence ID" value="CAD8380485.1"/>
    <property type="molecule type" value="Transcribed_RNA"/>
</dbReference>
<keyword evidence="4" id="KW-0813">Transport</keyword>
<dbReference type="AlphaFoldDB" id="A0A7S0FUF9"/>
<evidence type="ECO:0000256" key="12">
    <source>
        <dbReference type="SAM" id="Phobius"/>
    </source>
</evidence>
<evidence type="ECO:0000256" key="11">
    <source>
        <dbReference type="ARBA" id="ARBA00032555"/>
    </source>
</evidence>
<evidence type="ECO:0000256" key="8">
    <source>
        <dbReference type="ARBA" id="ARBA00023065"/>
    </source>
</evidence>
<keyword evidence="9 12" id="KW-0472">Membrane</keyword>
<keyword evidence="7 12" id="KW-1133">Transmembrane helix</keyword>
<organism evidence="13">
    <name type="scientific">Minutocellus polymorphus</name>
    <dbReference type="NCBI Taxonomy" id="265543"/>
    <lineage>
        <taxon>Eukaryota</taxon>
        <taxon>Sar</taxon>
        <taxon>Stramenopiles</taxon>
        <taxon>Ochrophyta</taxon>
        <taxon>Bacillariophyta</taxon>
        <taxon>Mediophyceae</taxon>
        <taxon>Cymatosirophycidae</taxon>
        <taxon>Cymatosirales</taxon>
        <taxon>Cymatosiraceae</taxon>
        <taxon>Minutocellus</taxon>
    </lineage>
</organism>
<dbReference type="SUPFAM" id="SSF103473">
    <property type="entry name" value="MFS general substrate transporter"/>
    <property type="match status" value="1"/>
</dbReference>
<dbReference type="GO" id="GO:0005886">
    <property type="term" value="C:plasma membrane"/>
    <property type="evidence" value="ECO:0007669"/>
    <property type="project" value="UniProtKB-SubCell"/>
</dbReference>
<evidence type="ECO:0000256" key="4">
    <source>
        <dbReference type="ARBA" id="ARBA00022448"/>
    </source>
</evidence>
<sequence>MFVLNQAQAIEGAVSAYFALDSGVPSGLVFACFMTATLLGSCIYGHLSELRYRLEGILSAAIIISAVALGAVGSLCSRESNLVGLSASFFLFEVMAGIAKPSLSCLRSKYLPIKERSILMTAFSTVFNLLVFVISLSNHLIGDAGVWWAASVLLVFAFFGLLQLRRIARHEAIENAPRTWRRVRAKLETIARVMQIRRLVQGIAKQAEVEGVE</sequence>
<dbReference type="PANTHER" id="PTHR23516:SF1">
    <property type="entry name" value="MOLYBDATE-ANION TRANSPORTER"/>
    <property type="match status" value="1"/>
</dbReference>
<keyword evidence="5" id="KW-1003">Cell membrane</keyword>
<evidence type="ECO:0000256" key="6">
    <source>
        <dbReference type="ARBA" id="ARBA00022692"/>
    </source>
</evidence>
<keyword evidence="6 12" id="KW-0812">Transmembrane</keyword>
<evidence type="ECO:0000256" key="7">
    <source>
        <dbReference type="ARBA" id="ARBA00022989"/>
    </source>
</evidence>
<protein>
    <recommendedName>
        <fullName evidence="3">Molybdate-anion transporter</fullName>
    </recommendedName>
    <alternativeName>
        <fullName evidence="10">Major facilitator superfamily domain-containing protein 5</fullName>
    </alternativeName>
    <alternativeName>
        <fullName evidence="11">Molybdate transporter 2 homolog</fullName>
    </alternativeName>
</protein>
<feature type="transmembrane region" description="Helical" evidence="12">
    <location>
        <begin position="118"/>
        <end position="140"/>
    </location>
</feature>
<evidence type="ECO:0000256" key="10">
    <source>
        <dbReference type="ARBA" id="ARBA00030646"/>
    </source>
</evidence>
<dbReference type="PANTHER" id="PTHR23516">
    <property type="entry name" value="SAM (S-ADENOSYL METHIONINE) TRANSPORTER"/>
    <property type="match status" value="1"/>
</dbReference>
<dbReference type="InterPro" id="IPR011701">
    <property type="entry name" value="MFS"/>
</dbReference>
<evidence type="ECO:0000256" key="3">
    <source>
        <dbReference type="ARBA" id="ARBA00021242"/>
    </source>
</evidence>
<dbReference type="InterPro" id="IPR008509">
    <property type="entry name" value="MOT2/MFSD5"/>
</dbReference>
<evidence type="ECO:0000256" key="9">
    <source>
        <dbReference type="ARBA" id="ARBA00023136"/>
    </source>
</evidence>
<evidence type="ECO:0000256" key="1">
    <source>
        <dbReference type="ARBA" id="ARBA00003019"/>
    </source>
</evidence>
<dbReference type="GO" id="GO:0015098">
    <property type="term" value="F:molybdate ion transmembrane transporter activity"/>
    <property type="evidence" value="ECO:0007669"/>
    <property type="project" value="InterPro"/>
</dbReference>
<feature type="transmembrane region" description="Helical" evidence="12">
    <location>
        <begin position="57"/>
        <end position="75"/>
    </location>
</feature>
<feature type="transmembrane region" description="Helical" evidence="12">
    <location>
        <begin position="81"/>
        <end position="98"/>
    </location>
</feature>
<evidence type="ECO:0000256" key="5">
    <source>
        <dbReference type="ARBA" id="ARBA00022475"/>
    </source>
</evidence>
<comment type="function">
    <text evidence="1">Mediates high-affinity intracellular uptake of the rare oligo-element molybdenum.</text>
</comment>
<comment type="subcellular location">
    <subcellularLocation>
        <location evidence="2">Cell membrane</location>
        <topology evidence="2">Multi-pass membrane protein</topology>
    </subcellularLocation>
</comment>
<feature type="transmembrane region" description="Helical" evidence="12">
    <location>
        <begin position="146"/>
        <end position="164"/>
    </location>
</feature>
<dbReference type="Gene3D" id="1.20.1250.20">
    <property type="entry name" value="MFS general substrate transporter like domains"/>
    <property type="match status" value="1"/>
</dbReference>